<evidence type="ECO:0000256" key="8">
    <source>
        <dbReference type="ARBA" id="ARBA00022967"/>
    </source>
</evidence>
<dbReference type="SUPFAM" id="SSF81665">
    <property type="entry name" value="Calcium ATPase, transmembrane domain M"/>
    <property type="match status" value="1"/>
</dbReference>
<dbReference type="PANTHER" id="PTHR24092">
    <property type="entry name" value="PROBABLE PHOSPHOLIPID-TRANSPORTING ATPASE"/>
    <property type="match status" value="1"/>
</dbReference>
<keyword evidence="5 13" id="KW-0547">Nucleotide-binding</keyword>
<keyword evidence="3 15" id="KW-0812">Transmembrane</keyword>
<feature type="binding site" evidence="13">
    <location>
        <position position="129"/>
    </location>
    <ligand>
        <name>ATP</name>
        <dbReference type="ChEBI" id="CHEBI:30616"/>
    </ligand>
</feature>
<dbReference type="AlphaFoldDB" id="A0A0C2M161"/>
<feature type="transmembrane region" description="Helical" evidence="15">
    <location>
        <begin position="682"/>
        <end position="703"/>
    </location>
</feature>
<dbReference type="EMBL" id="JWZT01005443">
    <property type="protein sequence ID" value="KII60775.1"/>
    <property type="molecule type" value="Genomic_DNA"/>
</dbReference>
<dbReference type="GO" id="GO:0045332">
    <property type="term" value="P:phospholipid translocation"/>
    <property type="evidence" value="ECO:0007669"/>
    <property type="project" value="TreeGrafter"/>
</dbReference>
<dbReference type="InterPro" id="IPR036412">
    <property type="entry name" value="HAD-like_sf"/>
</dbReference>
<dbReference type="GO" id="GO:0000287">
    <property type="term" value="F:magnesium ion binding"/>
    <property type="evidence" value="ECO:0007669"/>
    <property type="project" value="UniProtKB-UniRule"/>
</dbReference>
<evidence type="ECO:0000256" key="1">
    <source>
        <dbReference type="ARBA" id="ARBA00004141"/>
    </source>
</evidence>
<reference evidence="17 18" key="1">
    <citation type="journal article" date="2014" name="Genome Biol. Evol.">
        <title>The genome of the myxosporean Thelohanellus kitauei shows adaptations to nutrient acquisition within its fish host.</title>
        <authorList>
            <person name="Yang Y."/>
            <person name="Xiong J."/>
            <person name="Zhou Z."/>
            <person name="Huo F."/>
            <person name="Miao W."/>
            <person name="Ran C."/>
            <person name="Liu Y."/>
            <person name="Zhang J."/>
            <person name="Feng J."/>
            <person name="Wang M."/>
            <person name="Wang M."/>
            <person name="Wang L."/>
            <person name="Yao B."/>
        </authorList>
    </citation>
    <scope>NUCLEOTIDE SEQUENCE [LARGE SCALE GENOMIC DNA]</scope>
    <source>
        <strain evidence="17">Wuqing</strain>
    </source>
</reference>
<dbReference type="InterPro" id="IPR023214">
    <property type="entry name" value="HAD_sf"/>
</dbReference>
<evidence type="ECO:0000256" key="15">
    <source>
        <dbReference type="RuleBase" id="RU362033"/>
    </source>
</evidence>
<feature type="binding site" evidence="13">
    <location>
        <position position="170"/>
    </location>
    <ligand>
        <name>ATP</name>
        <dbReference type="ChEBI" id="CHEBI:30616"/>
    </ligand>
</feature>
<organism evidence="17 18">
    <name type="scientific">Thelohanellus kitauei</name>
    <name type="common">Myxosporean</name>
    <dbReference type="NCBI Taxonomy" id="669202"/>
    <lineage>
        <taxon>Eukaryota</taxon>
        <taxon>Metazoa</taxon>
        <taxon>Cnidaria</taxon>
        <taxon>Myxozoa</taxon>
        <taxon>Myxosporea</taxon>
        <taxon>Bivalvulida</taxon>
        <taxon>Platysporina</taxon>
        <taxon>Myxobolidae</taxon>
        <taxon>Thelohanellus</taxon>
    </lineage>
</organism>
<accession>A0A0C2M161</accession>
<evidence type="ECO:0000256" key="2">
    <source>
        <dbReference type="ARBA" id="ARBA00008109"/>
    </source>
</evidence>
<feature type="transmembrane region" description="Helical" evidence="15">
    <location>
        <begin position="609"/>
        <end position="628"/>
    </location>
</feature>
<dbReference type="OMA" id="GADECIY"/>
<feature type="transmembrane region" description="Helical" evidence="15">
    <location>
        <begin position="494"/>
        <end position="513"/>
    </location>
</feature>
<dbReference type="SFLD" id="SFLDS00003">
    <property type="entry name" value="Haloacid_Dehalogenase"/>
    <property type="match status" value="1"/>
</dbReference>
<dbReference type="NCBIfam" id="TIGR01652">
    <property type="entry name" value="ATPase-Plipid"/>
    <property type="match status" value="1"/>
</dbReference>
<feature type="binding site" evidence="13">
    <location>
        <position position="306"/>
    </location>
    <ligand>
        <name>ATP</name>
        <dbReference type="ChEBI" id="CHEBI:30616"/>
    </ligand>
</feature>
<feature type="binding site" evidence="13">
    <location>
        <position position="53"/>
    </location>
    <ligand>
        <name>ATP</name>
        <dbReference type="ChEBI" id="CHEBI:30616"/>
    </ligand>
</feature>
<dbReference type="InterPro" id="IPR023298">
    <property type="entry name" value="ATPase_P-typ_TM_dom_sf"/>
</dbReference>
<dbReference type="PRINTS" id="PR00119">
    <property type="entry name" value="CATATPASE"/>
</dbReference>
<feature type="binding site" evidence="13">
    <location>
        <position position="411"/>
    </location>
    <ligand>
        <name>ATP</name>
        <dbReference type="ChEBI" id="CHEBI:30616"/>
    </ligand>
</feature>
<dbReference type="SUPFAM" id="SSF81660">
    <property type="entry name" value="Metal cation-transporting ATPase, ATP-binding domain N"/>
    <property type="match status" value="1"/>
</dbReference>
<feature type="binding site" evidence="14">
    <location>
        <position position="432"/>
    </location>
    <ligand>
        <name>Mg(2+)</name>
        <dbReference type="ChEBI" id="CHEBI:18420"/>
    </ligand>
</feature>
<feature type="binding site" evidence="13">
    <location>
        <position position="193"/>
    </location>
    <ligand>
        <name>ATP</name>
        <dbReference type="ChEBI" id="CHEBI:30616"/>
    </ligand>
</feature>
<keyword evidence="4 14" id="KW-0479">Metal-binding</keyword>
<protein>
    <recommendedName>
        <fullName evidence="15">Phospholipid-transporting ATPase</fullName>
        <ecNumber evidence="15">7.6.2.1</ecNumber>
    </recommendedName>
</protein>
<dbReference type="Gene3D" id="3.40.1110.10">
    <property type="entry name" value="Calcium-transporting ATPase, cytoplasmic domain N"/>
    <property type="match status" value="1"/>
</dbReference>
<feature type="binding site" evidence="14">
    <location>
        <position position="436"/>
    </location>
    <ligand>
        <name>Mg(2+)</name>
        <dbReference type="ChEBI" id="CHEBI:18420"/>
    </ligand>
</feature>
<feature type="binding site" evidence="13">
    <location>
        <position position="435"/>
    </location>
    <ligand>
        <name>ATP</name>
        <dbReference type="ChEBI" id="CHEBI:30616"/>
    </ligand>
</feature>
<feature type="active site" description="4-aspartylphosphate intermediate" evidence="12">
    <location>
        <position position="53"/>
    </location>
</feature>
<dbReference type="Gene3D" id="3.40.50.1000">
    <property type="entry name" value="HAD superfamily/HAD-like"/>
    <property type="match status" value="2"/>
</dbReference>
<dbReference type="GO" id="GO:0005886">
    <property type="term" value="C:plasma membrane"/>
    <property type="evidence" value="ECO:0007669"/>
    <property type="project" value="TreeGrafter"/>
</dbReference>
<feature type="transmembrane region" description="Helical" evidence="15">
    <location>
        <begin position="572"/>
        <end position="594"/>
    </location>
</feature>
<evidence type="ECO:0000256" key="9">
    <source>
        <dbReference type="ARBA" id="ARBA00022989"/>
    </source>
</evidence>
<dbReference type="FunFam" id="3.40.50.1000:FF:000084">
    <property type="entry name" value="Phospholipid-transporting ATPase"/>
    <property type="match status" value="1"/>
</dbReference>
<dbReference type="Gene3D" id="1.20.1110.10">
    <property type="entry name" value="Calcium-transporting ATPase, transmembrane domain"/>
    <property type="match status" value="1"/>
</dbReference>
<feature type="binding site" evidence="13">
    <location>
        <position position="436"/>
    </location>
    <ligand>
        <name>ATP</name>
        <dbReference type="ChEBI" id="CHEBI:30616"/>
    </ligand>
</feature>
<evidence type="ECO:0000313" key="18">
    <source>
        <dbReference type="Proteomes" id="UP000031668"/>
    </source>
</evidence>
<dbReference type="GO" id="GO:0140326">
    <property type="term" value="F:ATPase-coupled intramembrane lipid transporter activity"/>
    <property type="evidence" value="ECO:0007669"/>
    <property type="project" value="UniProtKB-EC"/>
</dbReference>
<dbReference type="Pfam" id="PF13246">
    <property type="entry name" value="Cation_ATPase"/>
    <property type="match status" value="1"/>
</dbReference>
<feature type="domain" description="P-type ATPase C-terminal" evidence="16">
    <location>
        <begin position="458"/>
        <end position="703"/>
    </location>
</feature>
<keyword evidence="6 13" id="KW-0067">ATP-binding</keyword>
<comment type="catalytic activity">
    <reaction evidence="11 15">
        <text>ATP + H2O + phospholipidSide 1 = ADP + phosphate + phospholipidSide 2.</text>
        <dbReference type="EC" id="7.6.2.1"/>
    </reaction>
</comment>
<dbReference type="GO" id="GO:0005524">
    <property type="term" value="F:ATP binding"/>
    <property type="evidence" value="ECO:0007669"/>
    <property type="project" value="UniProtKB-UniRule"/>
</dbReference>
<evidence type="ECO:0000256" key="13">
    <source>
        <dbReference type="PIRSR" id="PIRSR606539-2"/>
    </source>
</evidence>
<feature type="transmembrane region" description="Helical" evidence="15">
    <location>
        <begin position="640"/>
        <end position="659"/>
    </location>
</feature>
<keyword evidence="7 14" id="KW-0460">Magnesium</keyword>
<feature type="binding site" evidence="13">
    <location>
        <position position="54"/>
    </location>
    <ligand>
        <name>ATP</name>
        <dbReference type="ChEBI" id="CHEBI:30616"/>
    </ligand>
</feature>
<comment type="caution">
    <text evidence="17">The sequence shown here is derived from an EMBL/GenBank/DDBJ whole genome shotgun (WGS) entry which is preliminary data.</text>
</comment>
<dbReference type="InterPro" id="IPR006539">
    <property type="entry name" value="P-type_ATPase_IV"/>
</dbReference>
<evidence type="ECO:0000256" key="10">
    <source>
        <dbReference type="ARBA" id="ARBA00023136"/>
    </source>
</evidence>
<evidence type="ECO:0000259" key="16">
    <source>
        <dbReference type="Pfam" id="PF16212"/>
    </source>
</evidence>
<keyword evidence="18" id="KW-1185">Reference proteome</keyword>
<keyword evidence="9 15" id="KW-1133">Transmembrane helix</keyword>
<evidence type="ECO:0000313" key="17">
    <source>
        <dbReference type="EMBL" id="KII60775.1"/>
    </source>
</evidence>
<evidence type="ECO:0000256" key="14">
    <source>
        <dbReference type="PIRSR" id="PIRSR606539-3"/>
    </source>
</evidence>
<dbReference type="InterPro" id="IPR018303">
    <property type="entry name" value="ATPase_P-typ_P_site"/>
</dbReference>
<keyword evidence="10 15" id="KW-0472">Membrane</keyword>
<sequence length="722" mass="81932">MSLLATVEIVKVINAYIIGSDPDMYTKKYPVQTIVNTCTIIEDLGSINFIFSDKTGTLTRNEMVLKELSFGQNRYVLDESFQTFISNESSSIQNVDTKLFFTNLLICNSVIVEKMEGQERIYQSSSPDEAAIVIAINSFGFKFIERLQNGVNIEYLGEPQSWDILLTLEFTSERKRMSVIAKSPDGKFYLFTKGADECIYERLEKTDMFSDATNLSLDYFAKKGLRTLCIAYREINKDEVERALSMIDISNISSEKRKSIILSDMSFLEENLKILGCTGIEDRLQDNVCKTISILRDARIKLWMLTGDKQETATNIGFSCHLLESTMQLFTLSSGSTTECRQKLENILEMQNIVCSTKNMVKNPKRCQNIALILTGNDLKYVLSKECLNSFLNLAVYCKTVICCRVSASQKKEILVTVKNGVSDTVTLAIGDGANDCNMIRSAHVGVGILGKEGIIAANTADFAIDEFQLLSRLLFVHGASCYRKISNCVYFTFYKNIIINFVSFFFNIITLFSGNSFIHKLHFSLYNNLYSILHPFCFGILDIISSDLASQRVPYLYRSIRKSYAFGIRRFLLWFSNSILHSFLICVLCYFSMVHGTFGVHGVPMSDSFFKTIILSTILLVITLKSVLELRNWSWATQVCLWIGYVSFIPAVLVLSQFPKHGIGKIPELLSVDIQLFGSPIFYFSFTIPFIILFPDFIYLAYFFDDSKHTEHVVYSIAPIY</sequence>
<feature type="binding site" evidence="13">
    <location>
        <position position="405"/>
    </location>
    <ligand>
        <name>ATP</name>
        <dbReference type="ChEBI" id="CHEBI:30616"/>
    </ligand>
</feature>
<dbReference type="GO" id="GO:0016887">
    <property type="term" value="F:ATP hydrolysis activity"/>
    <property type="evidence" value="ECO:0007669"/>
    <property type="project" value="InterPro"/>
</dbReference>
<evidence type="ECO:0000256" key="6">
    <source>
        <dbReference type="ARBA" id="ARBA00022840"/>
    </source>
</evidence>
<name>A0A0C2M161_THEKT</name>
<dbReference type="NCBIfam" id="TIGR01494">
    <property type="entry name" value="ATPase_P-type"/>
    <property type="match status" value="1"/>
</dbReference>
<proteinExistence type="inferred from homology"/>
<feature type="binding site" evidence="14">
    <location>
        <position position="55"/>
    </location>
    <ligand>
        <name>Mg(2+)</name>
        <dbReference type="ChEBI" id="CHEBI:18420"/>
    </ligand>
</feature>
<dbReference type="SFLD" id="SFLDF00027">
    <property type="entry name" value="p-type_atpase"/>
    <property type="match status" value="1"/>
</dbReference>
<dbReference type="InterPro" id="IPR023299">
    <property type="entry name" value="ATPase_P-typ_cyto_dom_N"/>
</dbReference>
<evidence type="ECO:0000256" key="11">
    <source>
        <dbReference type="ARBA" id="ARBA00034036"/>
    </source>
</evidence>
<comment type="cofactor">
    <cofactor evidence="14">
        <name>Mg(2+)</name>
        <dbReference type="ChEBI" id="CHEBI:18420"/>
    </cofactor>
</comment>
<feature type="binding site" evidence="13">
    <location>
        <position position="308"/>
    </location>
    <ligand>
        <name>ATP</name>
        <dbReference type="ChEBI" id="CHEBI:30616"/>
    </ligand>
</feature>
<gene>
    <name evidence="17" type="ORF">RF11_15561</name>
</gene>
<evidence type="ECO:0000256" key="12">
    <source>
        <dbReference type="PIRSR" id="PIRSR606539-1"/>
    </source>
</evidence>
<dbReference type="InterPro" id="IPR044492">
    <property type="entry name" value="P_typ_ATPase_HD_dom"/>
</dbReference>
<dbReference type="PRINTS" id="PR00121">
    <property type="entry name" value="NAKATPASE"/>
</dbReference>
<feature type="binding site" evidence="13">
    <location>
        <position position="307"/>
    </location>
    <ligand>
        <name>ATP</name>
        <dbReference type="ChEBI" id="CHEBI:30616"/>
    </ligand>
</feature>
<dbReference type="SUPFAM" id="SSF56784">
    <property type="entry name" value="HAD-like"/>
    <property type="match status" value="1"/>
</dbReference>
<dbReference type="PROSITE" id="PS00154">
    <property type="entry name" value="ATPASE_E1_E2"/>
    <property type="match status" value="1"/>
</dbReference>
<comment type="caution">
    <text evidence="15">Lacks conserved residue(s) required for the propagation of feature annotation.</text>
</comment>
<dbReference type="PANTHER" id="PTHR24092:SF150">
    <property type="entry name" value="PHOSPHOLIPID-TRANSPORTING ATPASE"/>
    <property type="match status" value="1"/>
</dbReference>
<dbReference type="InterPro" id="IPR032630">
    <property type="entry name" value="P_typ_ATPase_c"/>
</dbReference>
<feature type="binding site" evidence="13">
    <location>
        <position position="55"/>
    </location>
    <ligand>
        <name>ATP</name>
        <dbReference type="ChEBI" id="CHEBI:30616"/>
    </ligand>
</feature>
<evidence type="ECO:0000256" key="3">
    <source>
        <dbReference type="ARBA" id="ARBA00022692"/>
    </source>
</evidence>
<feature type="binding site" evidence="13">
    <location>
        <position position="226"/>
    </location>
    <ligand>
        <name>ATP</name>
        <dbReference type="ChEBI" id="CHEBI:30616"/>
    </ligand>
</feature>
<dbReference type="EC" id="7.6.2.1" evidence="15"/>
<dbReference type="Pfam" id="PF16212">
    <property type="entry name" value="PhoLip_ATPase_C"/>
    <property type="match status" value="1"/>
</dbReference>
<dbReference type="OrthoDB" id="377733at2759"/>
<dbReference type="InterPro" id="IPR001757">
    <property type="entry name" value="P_typ_ATPase"/>
</dbReference>
<evidence type="ECO:0000256" key="7">
    <source>
        <dbReference type="ARBA" id="ARBA00022842"/>
    </source>
</evidence>
<comment type="similarity">
    <text evidence="2 15">Belongs to the cation transport ATPase (P-type) (TC 3.A.3) family. Type IV subfamily.</text>
</comment>
<feature type="binding site" evidence="14">
    <location>
        <position position="53"/>
    </location>
    <ligand>
        <name>Mg(2+)</name>
        <dbReference type="ChEBI" id="CHEBI:18420"/>
    </ligand>
</feature>
<dbReference type="Proteomes" id="UP000031668">
    <property type="component" value="Unassembled WGS sequence"/>
</dbReference>
<evidence type="ECO:0000256" key="5">
    <source>
        <dbReference type="ARBA" id="ARBA00022741"/>
    </source>
</evidence>
<dbReference type="SFLD" id="SFLDG00002">
    <property type="entry name" value="C1.7:_P-type_atpase_like"/>
    <property type="match status" value="1"/>
</dbReference>
<comment type="subcellular location">
    <subcellularLocation>
        <location evidence="1 15">Membrane</location>
        <topology evidence="1 15">Multi-pass membrane protein</topology>
    </subcellularLocation>
</comment>
<evidence type="ECO:0000256" key="4">
    <source>
        <dbReference type="ARBA" id="ARBA00022723"/>
    </source>
</evidence>
<keyword evidence="8 15" id="KW-1278">Translocase</keyword>